<dbReference type="AlphaFoldDB" id="A0A2S9ID37"/>
<evidence type="ECO:0000313" key="4">
    <source>
        <dbReference type="Proteomes" id="UP000239181"/>
    </source>
</evidence>
<feature type="domain" description="Fimbrial-type adhesion" evidence="2">
    <location>
        <begin position="225"/>
        <end position="356"/>
    </location>
</feature>
<comment type="caution">
    <text evidence="3">The sequence shown here is derived from an EMBL/GenBank/DDBJ whole genome shotgun (WGS) entry which is preliminary data.</text>
</comment>
<dbReference type="SUPFAM" id="SSF49401">
    <property type="entry name" value="Bacterial adhesins"/>
    <property type="match status" value="1"/>
</dbReference>
<dbReference type="InterPro" id="IPR036937">
    <property type="entry name" value="Adhesion_dom_fimbrial_sf"/>
</dbReference>
<evidence type="ECO:0000313" key="3">
    <source>
        <dbReference type="EMBL" id="PRD15702.1"/>
    </source>
</evidence>
<dbReference type="EMBL" id="PDET01000005">
    <property type="protein sequence ID" value="PRD15702.1"/>
    <property type="molecule type" value="Genomic_DNA"/>
</dbReference>
<dbReference type="InterPro" id="IPR000259">
    <property type="entry name" value="Adhesion_dom_fimbrial"/>
</dbReference>
<dbReference type="OrthoDB" id="8926940at2"/>
<feature type="chain" id="PRO_5015534800" evidence="1">
    <location>
        <begin position="30"/>
        <end position="357"/>
    </location>
</feature>
<accession>A0A2S9ID37</accession>
<keyword evidence="4" id="KW-1185">Reference proteome</keyword>
<proteinExistence type="predicted"/>
<evidence type="ECO:0000259" key="2">
    <source>
        <dbReference type="Pfam" id="PF00419"/>
    </source>
</evidence>
<dbReference type="Gene3D" id="2.60.40.1090">
    <property type="entry name" value="Fimbrial-type adhesion domain"/>
    <property type="match status" value="1"/>
</dbReference>
<dbReference type="InterPro" id="IPR008966">
    <property type="entry name" value="Adhesion_dom_sf"/>
</dbReference>
<dbReference type="GO" id="GO:0009289">
    <property type="term" value="C:pilus"/>
    <property type="evidence" value="ECO:0007669"/>
    <property type="project" value="InterPro"/>
</dbReference>
<sequence>MQNMTRFRRNAFLTLLGLAGLLTMQQASAMQCRYGNATGSSIPSGGVSQDIDIGRPIVLAASDFVANNVIWRSQNFTTNFTCWDTGGQAQGEHAWIYWNPKNGFSALDPSLAVGVSINGIDYDAVNHQQSAERPTGPNLGWGTVANGSGTAEPQAITLSYSVYLKATGTRPPAGNFAPLPQASLFQIDGDSGLNPVQGQAFNARLKGLDKIRVVQCSPQITVKANSGSSVDFGLLNSSGAKPGIVAKQVPFNIKATLTGGDCAGQSLQASFSSTVTDPANDTYILPATRPGVAIFLTKQSDMSRTPIPMQTTVDFGQELQEKQTEVTETFLANLKWLTDNPTPGIFSATANVDVTFK</sequence>
<feature type="signal peptide" evidence="1">
    <location>
        <begin position="1"/>
        <end position="29"/>
    </location>
</feature>
<name>A0A2S9ID37_9GAMM</name>
<dbReference type="GO" id="GO:0007155">
    <property type="term" value="P:cell adhesion"/>
    <property type="evidence" value="ECO:0007669"/>
    <property type="project" value="InterPro"/>
</dbReference>
<organism evidence="3 4">
    <name type="scientific">Pantoea coffeiphila</name>
    <dbReference type="NCBI Taxonomy" id="1465635"/>
    <lineage>
        <taxon>Bacteria</taxon>
        <taxon>Pseudomonadati</taxon>
        <taxon>Pseudomonadota</taxon>
        <taxon>Gammaproteobacteria</taxon>
        <taxon>Enterobacterales</taxon>
        <taxon>Erwiniaceae</taxon>
        <taxon>Pantoea</taxon>
    </lineage>
</organism>
<protein>
    <submittedName>
        <fullName evidence="3">Fimbrial protein</fullName>
    </submittedName>
</protein>
<reference evidence="3 4" key="1">
    <citation type="submission" date="2017-10" db="EMBL/GenBank/DDBJ databases">
        <title>Draft genome of two endophytic bacteria isolated from 'guarana' Paullinia cupana (Mart.) Ducke.</title>
        <authorList>
            <person name="Siqueira K.A."/>
            <person name="Liotti R.G."/>
            <person name="Mendes T.A."/>
            <person name="Soares M.A."/>
        </authorList>
    </citation>
    <scope>NUCLEOTIDE SEQUENCE [LARGE SCALE GENOMIC DNA]</scope>
    <source>
        <strain evidence="3 4">342</strain>
    </source>
</reference>
<keyword evidence="1" id="KW-0732">Signal</keyword>
<dbReference type="Proteomes" id="UP000239181">
    <property type="component" value="Unassembled WGS sequence"/>
</dbReference>
<evidence type="ECO:0000256" key="1">
    <source>
        <dbReference type="SAM" id="SignalP"/>
    </source>
</evidence>
<dbReference type="Pfam" id="PF00419">
    <property type="entry name" value="Fimbrial"/>
    <property type="match status" value="1"/>
</dbReference>
<gene>
    <name evidence="3" type="ORF">CQW29_09070</name>
</gene>